<gene>
    <name evidence="1" type="ORF">JM64_00510</name>
</gene>
<dbReference type="SUPFAM" id="SSF48537">
    <property type="entry name" value="Phospholipase C/P1 nuclease"/>
    <property type="match status" value="1"/>
</dbReference>
<dbReference type="InterPro" id="IPR008947">
    <property type="entry name" value="PLipase_C/P1_nuclease_dom_sf"/>
</dbReference>
<evidence type="ECO:0000313" key="2">
    <source>
        <dbReference type="Proteomes" id="UP000077096"/>
    </source>
</evidence>
<name>A0A172T5D8_FERPE</name>
<dbReference type="Gene3D" id="1.10.575.10">
    <property type="entry name" value="P1 Nuclease"/>
    <property type="match status" value="1"/>
</dbReference>
<dbReference type="PROSITE" id="PS51257">
    <property type="entry name" value="PROKAR_LIPOPROTEIN"/>
    <property type="match status" value="1"/>
</dbReference>
<dbReference type="PATRIC" id="fig|93466.3.peg.100"/>
<protein>
    <submittedName>
        <fullName evidence="1">Uncharacterized protein</fullName>
    </submittedName>
</protein>
<reference evidence="1 2" key="1">
    <citation type="submission" date="2014-08" db="EMBL/GenBank/DDBJ databases">
        <title>Fervidobacterium pennivorans DYC genome.</title>
        <authorList>
            <person name="Wushke S."/>
        </authorList>
    </citation>
    <scope>NUCLEOTIDE SEQUENCE [LARGE SCALE GENOMIC DNA]</scope>
    <source>
        <strain evidence="1 2">DYC</strain>
    </source>
</reference>
<accession>A0A172T5D8</accession>
<dbReference type="EMBL" id="CP011393">
    <property type="protein sequence ID" value="ANE42156.1"/>
    <property type="molecule type" value="Genomic_DNA"/>
</dbReference>
<dbReference type="AlphaFoldDB" id="A0A172T5D8"/>
<dbReference type="GO" id="GO:0016788">
    <property type="term" value="F:hydrolase activity, acting on ester bonds"/>
    <property type="evidence" value="ECO:0007669"/>
    <property type="project" value="InterPro"/>
</dbReference>
<sequence length="337" mass="39448">MMKNYKVLIATVMGLLVSSCITLAWSGHDVFTFLVATSIPGFDYQRVVEIRQYTYLEKRAYNEEMYVTEDLILTGKARINIDEDLIRESGIRFLPNRVVQDGKLPVWAIFLVYACFPDNGMDFVEQSEILRSLIGDTQANRHGYLKISFFEYLEGDKSFLHFLKMSKEAFKNGDEYWGYRFLAYALHYLEDLMQPYHVRPGTVPELIRFIFDKKTRIFLRNAHSTYDVYMTFLLHSSKYREEFRQMIRDAKPLILPVSDEQLIYEAIMYSYSAFFDIHAEVKKVFGQILYERKATIQDFKRAEEKGELDRLYELTKKLASTLASLAKGVILKTVPSN</sequence>
<proteinExistence type="predicted"/>
<dbReference type="KEGG" id="fng:JM64_00510"/>
<organism evidence="1 2">
    <name type="scientific">Fervidobacterium pennivorans</name>
    <dbReference type="NCBI Taxonomy" id="93466"/>
    <lineage>
        <taxon>Bacteria</taxon>
        <taxon>Thermotogati</taxon>
        <taxon>Thermotogota</taxon>
        <taxon>Thermotogae</taxon>
        <taxon>Thermotogales</taxon>
        <taxon>Fervidobacteriaceae</taxon>
        <taxon>Fervidobacterium</taxon>
    </lineage>
</organism>
<evidence type="ECO:0000313" key="1">
    <source>
        <dbReference type="EMBL" id="ANE42156.1"/>
    </source>
</evidence>
<dbReference type="Proteomes" id="UP000077096">
    <property type="component" value="Chromosome"/>
</dbReference>